<sequence length="77" mass="8436">MPYFDRLRASLAFNRAIGGILCSFVGLLLTVTVRFALNAHWDLPRILLAGAAWVALLLKVDILWVVLIGTVASMVVL</sequence>
<feature type="transmembrane region" description="Helical" evidence="1">
    <location>
        <begin position="12"/>
        <end position="31"/>
    </location>
</feature>
<proteinExistence type="predicted"/>
<keyword evidence="1" id="KW-1133">Transmembrane helix</keyword>
<evidence type="ECO:0000256" key="1">
    <source>
        <dbReference type="SAM" id="Phobius"/>
    </source>
</evidence>
<dbReference type="AlphaFoldDB" id="A0A1F6C4A6"/>
<comment type="caution">
    <text evidence="2">The sequence shown here is derived from an EMBL/GenBank/DDBJ whole genome shotgun (WGS) entry which is preliminary data.</text>
</comment>
<evidence type="ECO:0000313" key="2">
    <source>
        <dbReference type="EMBL" id="OGG44039.1"/>
    </source>
</evidence>
<dbReference type="EMBL" id="MFKF01000418">
    <property type="protein sequence ID" value="OGG44039.1"/>
    <property type="molecule type" value="Genomic_DNA"/>
</dbReference>
<evidence type="ECO:0008006" key="4">
    <source>
        <dbReference type="Google" id="ProtNLM"/>
    </source>
</evidence>
<reference evidence="2 3" key="1">
    <citation type="journal article" date="2016" name="Nat. Commun.">
        <title>Thousands of microbial genomes shed light on interconnected biogeochemical processes in an aquifer system.</title>
        <authorList>
            <person name="Anantharaman K."/>
            <person name="Brown C.T."/>
            <person name="Hug L.A."/>
            <person name="Sharon I."/>
            <person name="Castelle C.J."/>
            <person name="Probst A.J."/>
            <person name="Thomas B.C."/>
            <person name="Singh A."/>
            <person name="Wilkins M.J."/>
            <person name="Karaoz U."/>
            <person name="Brodie E.L."/>
            <person name="Williams K.H."/>
            <person name="Hubbard S.S."/>
            <person name="Banfield J.F."/>
        </authorList>
    </citation>
    <scope>NUCLEOTIDE SEQUENCE [LARGE SCALE GENOMIC DNA]</scope>
    <source>
        <strain evidence="3">RIFCSPLOWO2_12_FULL_64_10</strain>
    </source>
</reference>
<name>A0A1F6C4A6_HANXR</name>
<keyword evidence="1" id="KW-0472">Membrane</keyword>
<accession>A0A1F6C4A6</accession>
<organism evidence="2 3">
    <name type="scientific">Handelsmanbacteria sp. (strain RIFCSPLOWO2_12_FULL_64_10)</name>
    <dbReference type="NCBI Taxonomy" id="1817868"/>
    <lineage>
        <taxon>Bacteria</taxon>
        <taxon>Candidatus Handelsmaniibacteriota</taxon>
    </lineage>
</organism>
<protein>
    <recommendedName>
        <fullName evidence="4">Chromate transporter</fullName>
    </recommendedName>
</protein>
<gene>
    <name evidence="2" type="ORF">A3F84_27925</name>
</gene>
<keyword evidence="1" id="KW-0812">Transmembrane</keyword>
<feature type="transmembrane region" description="Helical" evidence="1">
    <location>
        <begin position="51"/>
        <end position="76"/>
    </location>
</feature>
<dbReference type="Proteomes" id="UP000178606">
    <property type="component" value="Unassembled WGS sequence"/>
</dbReference>
<evidence type="ECO:0000313" key="3">
    <source>
        <dbReference type="Proteomes" id="UP000178606"/>
    </source>
</evidence>